<dbReference type="EMBL" id="KN833028">
    <property type="protein sequence ID" value="KIM77060.1"/>
    <property type="molecule type" value="Genomic_DNA"/>
</dbReference>
<dbReference type="Proteomes" id="UP000054166">
    <property type="component" value="Unassembled WGS sequence"/>
</dbReference>
<accession>A0A0C3EX11</accession>
<sequence length="160" mass="18558">MWQNRKRQPGDGSNWSVLPNWEAIRGITNDILPINTAPPTDNDNTSLYKLADHFKGDIFFEPIIHHLLGGNTGANISERRRAMHRAQGFTIENGKLWRLSTKANDRVRRTECIPHTQTFDLALKTHREIGHFKSLDLLKLHLHEHYFWPGMDNDCRQAIL</sequence>
<protein>
    <recommendedName>
        <fullName evidence="3">Integrase zinc-binding domain-containing protein</fullName>
    </recommendedName>
</protein>
<dbReference type="HOGENOM" id="CLU_132418_0_0_1"/>
<dbReference type="Gene3D" id="1.10.340.70">
    <property type="match status" value="1"/>
</dbReference>
<organism evidence="1 2">
    <name type="scientific">Piloderma croceum (strain F 1598)</name>
    <dbReference type="NCBI Taxonomy" id="765440"/>
    <lineage>
        <taxon>Eukaryota</taxon>
        <taxon>Fungi</taxon>
        <taxon>Dikarya</taxon>
        <taxon>Basidiomycota</taxon>
        <taxon>Agaricomycotina</taxon>
        <taxon>Agaricomycetes</taxon>
        <taxon>Agaricomycetidae</taxon>
        <taxon>Atheliales</taxon>
        <taxon>Atheliaceae</taxon>
        <taxon>Piloderma</taxon>
    </lineage>
</organism>
<dbReference type="OrthoDB" id="3234307at2759"/>
<gene>
    <name evidence="1" type="ORF">PILCRDRAFT_77042</name>
</gene>
<evidence type="ECO:0008006" key="3">
    <source>
        <dbReference type="Google" id="ProtNLM"/>
    </source>
</evidence>
<reference evidence="1 2" key="1">
    <citation type="submission" date="2014-04" db="EMBL/GenBank/DDBJ databases">
        <authorList>
            <consortium name="DOE Joint Genome Institute"/>
            <person name="Kuo A."/>
            <person name="Tarkka M."/>
            <person name="Buscot F."/>
            <person name="Kohler A."/>
            <person name="Nagy L.G."/>
            <person name="Floudas D."/>
            <person name="Copeland A."/>
            <person name="Barry K.W."/>
            <person name="Cichocki N."/>
            <person name="Veneault-Fourrey C."/>
            <person name="LaButti K."/>
            <person name="Lindquist E.A."/>
            <person name="Lipzen A."/>
            <person name="Lundell T."/>
            <person name="Morin E."/>
            <person name="Murat C."/>
            <person name="Sun H."/>
            <person name="Tunlid A."/>
            <person name="Henrissat B."/>
            <person name="Grigoriev I.V."/>
            <person name="Hibbett D.S."/>
            <person name="Martin F."/>
            <person name="Nordberg H.P."/>
            <person name="Cantor M.N."/>
            <person name="Hua S.X."/>
        </authorList>
    </citation>
    <scope>NUCLEOTIDE SEQUENCE [LARGE SCALE GENOMIC DNA]</scope>
    <source>
        <strain evidence="1 2">F 1598</strain>
    </source>
</reference>
<dbReference type="InParanoid" id="A0A0C3EX11"/>
<evidence type="ECO:0000313" key="1">
    <source>
        <dbReference type="EMBL" id="KIM77060.1"/>
    </source>
</evidence>
<proteinExistence type="predicted"/>
<keyword evidence="2" id="KW-1185">Reference proteome</keyword>
<feature type="non-terminal residue" evidence="1">
    <location>
        <position position="160"/>
    </location>
</feature>
<dbReference type="AlphaFoldDB" id="A0A0C3EX11"/>
<reference evidence="2" key="2">
    <citation type="submission" date="2015-01" db="EMBL/GenBank/DDBJ databases">
        <title>Evolutionary Origins and Diversification of the Mycorrhizal Mutualists.</title>
        <authorList>
            <consortium name="DOE Joint Genome Institute"/>
            <consortium name="Mycorrhizal Genomics Consortium"/>
            <person name="Kohler A."/>
            <person name="Kuo A."/>
            <person name="Nagy L.G."/>
            <person name="Floudas D."/>
            <person name="Copeland A."/>
            <person name="Barry K.W."/>
            <person name="Cichocki N."/>
            <person name="Veneault-Fourrey C."/>
            <person name="LaButti K."/>
            <person name="Lindquist E.A."/>
            <person name="Lipzen A."/>
            <person name="Lundell T."/>
            <person name="Morin E."/>
            <person name="Murat C."/>
            <person name="Riley R."/>
            <person name="Ohm R."/>
            <person name="Sun H."/>
            <person name="Tunlid A."/>
            <person name="Henrissat B."/>
            <person name="Grigoriev I.V."/>
            <person name="Hibbett D.S."/>
            <person name="Martin F."/>
        </authorList>
    </citation>
    <scope>NUCLEOTIDE SEQUENCE [LARGE SCALE GENOMIC DNA]</scope>
    <source>
        <strain evidence="2">F 1598</strain>
    </source>
</reference>
<evidence type="ECO:0000313" key="2">
    <source>
        <dbReference type="Proteomes" id="UP000054166"/>
    </source>
</evidence>
<name>A0A0C3EX11_PILCF</name>